<keyword evidence="12" id="KW-1185">Reference proteome</keyword>
<keyword evidence="4 7" id="KW-0547">Nucleotide-binding</keyword>
<feature type="region of interest" description="Disordered" evidence="8">
    <location>
        <begin position="370"/>
        <end position="389"/>
    </location>
</feature>
<dbReference type="Gene3D" id="1.10.510.10">
    <property type="entry name" value="Transferase(Phosphotransferase) domain 1"/>
    <property type="match status" value="1"/>
</dbReference>
<dbReference type="PROSITE" id="PS00108">
    <property type="entry name" value="PROTEIN_KINASE_ST"/>
    <property type="match status" value="1"/>
</dbReference>
<feature type="compositionally biased region" description="Pro residues" evidence="8">
    <location>
        <begin position="370"/>
        <end position="381"/>
    </location>
</feature>
<protein>
    <recommendedName>
        <fullName evidence="1">non-specific serine/threonine protein kinase</fullName>
        <ecNumber evidence="1">2.7.11.1</ecNumber>
    </recommendedName>
</protein>
<proteinExistence type="predicted"/>
<dbReference type="EMBL" id="JACZDF010000002">
    <property type="protein sequence ID" value="MBD9698711.1"/>
    <property type="molecule type" value="Genomic_DNA"/>
</dbReference>
<evidence type="ECO:0000256" key="7">
    <source>
        <dbReference type="PROSITE-ProRule" id="PRU10141"/>
    </source>
</evidence>
<feature type="region of interest" description="Disordered" evidence="8">
    <location>
        <begin position="416"/>
        <end position="447"/>
    </location>
</feature>
<keyword evidence="9" id="KW-0472">Membrane</keyword>
<dbReference type="Gene3D" id="3.30.200.20">
    <property type="entry name" value="Phosphorylase Kinase, domain 1"/>
    <property type="match status" value="1"/>
</dbReference>
<feature type="compositionally biased region" description="Low complexity" evidence="8">
    <location>
        <begin position="423"/>
        <end position="441"/>
    </location>
</feature>
<evidence type="ECO:0000256" key="6">
    <source>
        <dbReference type="ARBA" id="ARBA00022840"/>
    </source>
</evidence>
<keyword evidence="3" id="KW-0808">Transferase</keyword>
<evidence type="ECO:0000256" key="1">
    <source>
        <dbReference type="ARBA" id="ARBA00012513"/>
    </source>
</evidence>
<comment type="caution">
    <text evidence="11">The sequence shown here is derived from an EMBL/GenBank/DDBJ whole genome shotgun (WGS) entry which is preliminary data.</text>
</comment>
<accession>A0ABR9DQQ1</accession>
<name>A0ABR9DQQ1_9MICO</name>
<dbReference type="CDD" id="cd14014">
    <property type="entry name" value="STKc_PknB_like"/>
    <property type="match status" value="1"/>
</dbReference>
<dbReference type="InterPro" id="IPR000719">
    <property type="entry name" value="Prot_kinase_dom"/>
</dbReference>
<dbReference type="InterPro" id="IPR011009">
    <property type="entry name" value="Kinase-like_dom_sf"/>
</dbReference>
<sequence length="527" mass="55595">MRARREPAAPPEIPGFEYVKLLGLGGFADVFEYRQDLPSRSVAVKVLLASSLDDETRVRFSTEANLMAQLSHHPSIVTIHHADISADGRPYLVMEYCSRPGIGARYRTERITVQETLRTGIRLASAVESAHRLGILHRDIKPANILTTDFGYPALTDFGIAAATGGAGAAGTGMSIPWSPPELLQSDPHGDTRADVYSLGATVYSMLAGRSPFEIAGQPNGAADLIYRIERSPLPNIDRDDVPTALQAVLARSMSKDPVRRYPTAVGFAHALQQIERSLGLTATQIDVLDPTERAVPRVQNTSAEVSAEATRARPIVTIDPSAQVPTAEQPVVAAPVPASPVSAAPAVSYGGVAPAQVPAPAPGYVVPAPLPEPGATPPTGPEARTTRPGRAVAVAASVVVLAGVLVGAGYLAFGRDADEPRPSVTTPTAEPSPEPTTITSGRVPSPTTLQATEIGTGTVRFTWVNPAAQDGDGYLWGLEDSERRERVEVPYVDVPMAEGTDSVCIEVSIVRANGQLSTKPLEGCFP</sequence>
<dbReference type="PANTHER" id="PTHR43289">
    <property type="entry name" value="MITOGEN-ACTIVATED PROTEIN KINASE KINASE KINASE 20-RELATED"/>
    <property type="match status" value="1"/>
</dbReference>
<dbReference type="PROSITE" id="PS00107">
    <property type="entry name" value="PROTEIN_KINASE_ATP"/>
    <property type="match status" value="1"/>
</dbReference>
<feature type="domain" description="Protein kinase" evidence="10">
    <location>
        <begin position="16"/>
        <end position="273"/>
    </location>
</feature>
<keyword evidence="2" id="KW-0723">Serine/threonine-protein kinase</keyword>
<evidence type="ECO:0000256" key="2">
    <source>
        <dbReference type="ARBA" id="ARBA00022527"/>
    </source>
</evidence>
<evidence type="ECO:0000313" key="11">
    <source>
        <dbReference type="EMBL" id="MBD9698711.1"/>
    </source>
</evidence>
<evidence type="ECO:0000256" key="3">
    <source>
        <dbReference type="ARBA" id="ARBA00022679"/>
    </source>
</evidence>
<dbReference type="InterPro" id="IPR017441">
    <property type="entry name" value="Protein_kinase_ATP_BS"/>
</dbReference>
<evidence type="ECO:0000313" key="12">
    <source>
        <dbReference type="Proteomes" id="UP000642107"/>
    </source>
</evidence>
<dbReference type="PANTHER" id="PTHR43289:SF6">
    <property type="entry name" value="SERINE_THREONINE-PROTEIN KINASE NEKL-3"/>
    <property type="match status" value="1"/>
</dbReference>
<dbReference type="Pfam" id="PF00069">
    <property type="entry name" value="Pkinase"/>
    <property type="match status" value="1"/>
</dbReference>
<feature type="transmembrane region" description="Helical" evidence="9">
    <location>
        <begin position="392"/>
        <end position="414"/>
    </location>
</feature>
<evidence type="ECO:0000256" key="4">
    <source>
        <dbReference type="ARBA" id="ARBA00022741"/>
    </source>
</evidence>
<dbReference type="GO" id="GO:0016301">
    <property type="term" value="F:kinase activity"/>
    <property type="evidence" value="ECO:0007669"/>
    <property type="project" value="UniProtKB-KW"/>
</dbReference>
<keyword evidence="9" id="KW-0812">Transmembrane</keyword>
<keyword evidence="6 7" id="KW-0067">ATP-binding</keyword>
<dbReference type="PROSITE" id="PS50011">
    <property type="entry name" value="PROTEIN_KINASE_DOM"/>
    <property type="match status" value="1"/>
</dbReference>
<gene>
    <name evidence="11" type="ORF">IGS67_04260</name>
</gene>
<dbReference type="EC" id="2.7.11.1" evidence="1"/>
<reference evidence="11 12" key="1">
    <citation type="submission" date="2020-09" db="EMBL/GenBank/DDBJ databases">
        <title>Flavimobilis rhizosphaerae sp. nov., isolated from rhizosphere soil of Spartina alterniflora.</title>
        <authorList>
            <person name="Hanqin C."/>
        </authorList>
    </citation>
    <scope>NUCLEOTIDE SEQUENCE [LARGE SCALE GENOMIC DNA]</scope>
    <source>
        <strain evidence="11 12">GY 10621</strain>
    </source>
</reference>
<dbReference type="SMART" id="SM00220">
    <property type="entry name" value="S_TKc"/>
    <property type="match status" value="1"/>
</dbReference>
<keyword evidence="9" id="KW-1133">Transmembrane helix</keyword>
<evidence type="ECO:0000256" key="9">
    <source>
        <dbReference type="SAM" id="Phobius"/>
    </source>
</evidence>
<evidence type="ECO:0000256" key="8">
    <source>
        <dbReference type="SAM" id="MobiDB-lite"/>
    </source>
</evidence>
<keyword evidence="5 11" id="KW-0418">Kinase</keyword>
<dbReference type="InterPro" id="IPR008271">
    <property type="entry name" value="Ser/Thr_kinase_AS"/>
</dbReference>
<dbReference type="RefSeq" id="WP_192278241.1">
    <property type="nucleotide sequence ID" value="NZ_JACZDF010000002.1"/>
</dbReference>
<dbReference type="SUPFAM" id="SSF56112">
    <property type="entry name" value="Protein kinase-like (PK-like)"/>
    <property type="match status" value="1"/>
</dbReference>
<feature type="binding site" evidence="7">
    <location>
        <position position="45"/>
    </location>
    <ligand>
        <name>ATP</name>
        <dbReference type="ChEBI" id="CHEBI:30616"/>
    </ligand>
</feature>
<dbReference type="Proteomes" id="UP000642107">
    <property type="component" value="Unassembled WGS sequence"/>
</dbReference>
<organism evidence="11 12">
    <name type="scientific">Flavimobilis rhizosphaerae</name>
    <dbReference type="NCBI Taxonomy" id="2775421"/>
    <lineage>
        <taxon>Bacteria</taxon>
        <taxon>Bacillati</taxon>
        <taxon>Actinomycetota</taxon>
        <taxon>Actinomycetes</taxon>
        <taxon>Micrococcales</taxon>
        <taxon>Jonesiaceae</taxon>
        <taxon>Flavimobilis</taxon>
    </lineage>
</organism>
<evidence type="ECO:0000259" key="10">
    <source>
        <dbReference type="PROSITE" id="PS50011"/>
    </source>
</evidence>
<evidence type="ECO:0000256" key="5">
    <source>
        <dbReference type="ARBA" id="ARBA00022777"/>
    </source>
</evidence>